<gene>
    <name evidence="2" type="ORF">D0C36_03540</name>
</gene>
<dbReference type="EMBL" id="QWDC01000001">
    <property type="protein sequence ID" value="RFZ94629.1"/>
    <property type="molecule type" value="Genomic_DNA"/>
</dbReference>
<proteinExistence type="predicted"/>
<feature type="chain" id="PRO_5016771600" description="DUF5018 domain-containing protein" evidence="1">
    <location>
        <begin position="22"/>
        <end position="320"/>
    </location>
</feature>
<feature type="signal peptide" evidence="1">
    <location>
        <begin position="1"/>
        <end position="21"/>
    </location>
</feature>
<accession>A0A372NY80</accession>
<dbReference type="RefSeq" id="WP_117390190.1">
    <property type="nucleotide sequence ID" value="NZ_QWDC01000001.1"/>
</dbReference>
<dbReference type="Proteomes" id="UP000264217">
    <property type="component" value="Unassembled WGS sequence"/>
</dbReference>
<dbReference type="OrthoDB" id="677497at2"/>
<evidence type="ECO:0000256" key="1">
    <source>
        <dbReference type="SAM" id="SignalP"/>
    </source>
</evidence>
<protein>
    <recommendedName>
        <fullName evidence="4">DUF5018 domain-containing protein</fullName>
    </recommendedName>
</protein>
<keyword evidence="3" id="KW-1185">Reference proteome</keyword>
<reference evidence="2 3" key="1">
    <citation type="submission" date="2018-08" db="EMBL/GenBank/DDBJ databases">
        <title>Mucilaginibacter sp. MYSH2.</title>
        <authorList>
            <person name="Seo T."/>
        </authorList>
    </citation>
    <scope>NUCLEOTIDE SEQUENCE [LARGE SCALE GENOMIC DNA]</scope>
    <source>
        <strain evidence="2 3">MYSH2</strain>
    </source>
</reference>
<sequence>MKRNIYIKGIGALLMSLCLFACKKETREIPYPFTQIKSFTVPVAGSDSLGIAIDNSTLTLYWPGTSALPDSITPVIKISDKATITPASGKKVALKDGLTYTVKAQDGTTVTYTLNVINNQAPPQFTSEQELEVYPYIELNLNGMMNYIIPDFDRTKVYLVDAAGKEIQLPLMNVSRIGITAYPDAADASVTLTPGKYKVKVISGDKKVTSQTAFVNIMEPFFKGAYIFNPGPAAWTGKRGTTITLPIRSCPENTPTRVMIDGRELEVVGPTADGTGVQVKIPADFELGNHYIFELRSFNATFEDEIAGYVRSFAPLTITD</sequence>
<dbReference type="Gene3D" id="2.60.40.2340">
    <property type="match status" value="1"/>
</dbReference>
<comment type="caution">
    <text evidence="2">The sequence shown here is derived from an EMBL/GenBank/DDBJ whole genome shotgun (WGS) entry which is preliminary data.</text>
</comment>
<dbReference type="AlphaFoldDB" id="A0A372NY80"/>
<evidence type="ECO:0008006" key="4">
    <source>
        <dbReference type="Google" id="ProtNLM"/>
    </source>
</evidence>
<evidence type="ECO:0000313" key="2">
    <source>
        <dbReference type="EMBL" id="RFZ94629.1"/>
    </source>
</evidence>
<organism evidence="2 3">
    <name type="scientific">Mucilaginibacter conchicola</name>
    <dbReference type="NCBI Taxonomy" id="2303333"/>
    <lineage>
        <taxon>Bacteria</taxon>
        <taxon>Pseudomonadati</taxon>
        <taxon>Bacteroidota</taxon>
        <taxon>Sphingobacteriia</taxon>
        <taxon>Sphingobacteriales</taxon>
        <taxon>Sphingobacteriaceae</taxon>
        <taxon>Mucilaginibacter</taxon>
    </lineage>
</organism>
<evidence type="ECO:0000313" key="3">
    <source>
        <dbReference type="Proteomes" id="UP000264217"/>
    </source>
</evidence>
<keyword evidence="1" id="KW-0732">Signal</keyword>
<name>A0A372NY80_9SPHI</name>